<evidence type="ECO:0000256" key="1">
    <source>
        <dbReference type="ARBA" id="ARBA00022516"/>
    </source>
</evidence>
<dbReference type="NCBIfam" id="TIGR00516">
    <property type="entry name" value="acpS"/>
    <property type="match status" value="1"/>
</dbReference>
<evidence type="ECO:0000256" key="3">
    <source>
        <dbReference type="ARBA" id="ARBA00022723"/>
    </source>
</evidence>
<dbReference type="EC" id="2.7.8.7" evidence="8"/>
<keyword evidence="11" id="KW-1185">Reference proteome</keyword>
<keyword evidence="3 8" id="KW-0479">Metal-binding</keyword>
<organism evidence="10 11">
    <name type="scientific">Helicobacter mehlei</name>
    <dbReference type="NCBI Taxonomy" id="2316080"/>
    <lineage>
        <taxon>Bacteria</taxon>
        <taxon>Pseudomonadati</taxon>
        <taxon>Campylobacterota</taxon>
        <taxon>Epsilonproteobacteria</taxon>
        <taxon>Campylobacterales</taxon>
        <taxon>Helicobacteraceae</taxon>
        <taxon>Helicobacter</taxon>
    </lineage>
</organism>
<dbReference type="RefSeq" id="WP_120948580.1">
    <property type="nucleotide sequence ID" value="NZ_QXQS01000015.1"/>
</dbReference>
<evidence type="ECO:0000256" key="4">
    <source>
        <dbReference type="ARBA" id="ARBA00022832"/>
    </source>
</evidence>
<keyword evidence="5 8" id="KW-0460">Magnesium</keyword>
<dbReference type="GO" id="GO:0005737">
    <property type="term" value="C:cytoplasm"/>
    <property type="evidence" value="ECO:0007669"/>
    <property type="project" value="UniProtKB-SubCell"/>
</dbReference>
<keyword evidence="2 8" id="KW-0808">Transferase</keyword>
<comment type="similarity">
    <text evidence="8">Belongs to the P-Pant transferase superfamily. AcpS family.</text>
</comment>
<reference evidence="10 11" key="2">
    <citation type="submission" date="2019-07" db="EMBL/GenBank/DDBJ databases">
        <title>Helicobacter labacensis sp. nov., Helicobacter mehlei sp. nov. and Helicobacter vulpis sp. nov., isolated from gastric mucosa of red fox (Vulpis vulpis).</title>
        <authorList>
            <person name="Kusar D."/>
            <person name="Gruntar I."/>
            <person name="Pate M."/>
            <person name="Zajc U."/>
            <person name="Ocepek M."/>
        </authorList>
    </citation>
    <scope>NUCLEOTIDE SEQUENCE [LARGE SCALE GENOMIC DNA]</scope>
    <source>
        <strain evidence="10 11">L8b</strain>
    </source>
</reference>
<comment type="function">
    <text evidence="8">Transfers the 4'-phosphopantetheine moiety from coenzyme A to a Ser of acyl-carrier-protein.</text>
</comment>
<dbReference type="GO" id="GO:0008897">
    <property type="term" value="F:holo-[acyl-carrier-protein] synthase activity"/>
    <property type="evidence" value="ECO:0007669"/>
    <property type="project" value="UniProtKB-UniRule"/>
</dbReference>
<keyword evidence="7 8" id="KW-0275">Fatty acid biosynthesis</keyword>
<keyword evidence="4 8" id="KW-0276">Fatty acid metabolism</keyword>
<dbReference type="Proteomes" id="UP000319322">
    <property type="component" value="Unassembled WGS sequence"/>
</dbReference>
<evidence type="ECO:0000256" key="5">
    <source>
        <dbReference type="ARBA" id="ARBA00022842"/>
    </source>
</evidence>
<evidence type="ECO:0000256" key="7">
    <source>
        <dbReference type="ARBA" id="ARBA00023160"/>
    </source>
</evidence>
<dbReference type="NCBIfam" id="TIGR00556">
    <property type="entry name" value="pantethn_trn"/>
    <property type="match status" value="1"/>
</dbReference>
<gene>
    <name evidence="8" type="primary">acpS</name>
    <name evidence="10" type="ORF">FNE76_06140</name>
</gene>
<reference evidence="10 11" key="3">
    <citation type="submission" date="2019-07" db="EMBL/GenBank/DDBJ databases">
        <authorList>
            <person name="Papic B."/>
        </authorList>
    </citation>
    <scope>NUCLEOTIDE SEQUENCE [LARGE SCALE GENOMIC DNA]</scope>
    <source>
        <strain evidence="10 11">L8b</strain>
    </source>
</reference>
<dbReference type="InterPro" id="IPR037143">
    <property type="entry name" value="4-PPantetheinyl_Trfase_dom_sf"/>
</dbReference>
<evidence type="ECO:0000256" key="8">
    <source>
        <dbReference type="HAMAP-Rule" id="MF_00101"/>
    </source>
</evidence>
<feature type="domain" description="4'-phosphopantetheinyl transferase" evidence="9">
    <location>
        <begin position="2"/>
        <end position="110"/>
    </location>
</feature>
<reference evidence="11" key="1">
    <citation type="submission" date="2019-07" db="EMBL/GenBank/DDBJ databases">
        <title>Helicobacter labacensis sp. nov., Helicobacter mehlei sp. nov. and Helicobacter vulpis sp. nov., isolated from gastric mucosa of red fox (Vulpis vulpis).</title>
        <authorList>
            <person name="Papic B."/>
        </authorList>
    </citation>
    <scope>NUCLEOTIDE SEQUENCE [LARGE SCALE GENOMIC DNA]</scope>
    <source>
        <strain evidence="11">L8b</strain>
    </source>
</reference>
<comment type="cofactor">
    <cofactor evidence="8">
        <name>Mg(2+)</name>
        <dbReference type="ChEBI" id="CHEBI:18420"/>
    </cofactor>
</comment>
<dbReference type="Pfam" id="PF01648">
    <property type="entry name" value="ACPS"/>
    <property type="match status" value="1"/>
</dbReference>
<feature type="binding site" evidence="8">
    <location>
        <position position="50"/>
    </location>
    <ligand>
        <name>Mg(2+)</name>
        <dbReference type="ChEBI" id="CHEBI:18420"/>
    </ligand>
</feature>
<dbReference type="SUPFAM" id="SSF56214">
    <property type="entry name" value="4'-phosphopantetheinyl transferase"/>
    <property type="match status" value="1"/>
</dbReference>
<sequence length="119" mass="12888">MIGIDLVSVERIARSVARFKQHFLDRFLSPREQEIFIKPASLAGAWAAKEACAKALGVGIGSKLGFLDMWLSKNKLGAPLITLSPAKQVLFNTHSLHLSISHDQGFAVAVVFVVSNSLS</sequence>
<dbReference type="AlphaFoldDB" id="A0A553UPH3"/>
<comment type="caution">
    <text evidence="10">The sequence shown here is derived from an EMBL/GenBank/DDBJ whole genome shotgun (WGS) entry which is preliminary data.</text>
</comment>
<dbReference type="InterPro" id="IPR008278">
    <property type="entry name" value="4-PPantetheinyl_Trfase_dom"/>
</dbReference>
<evidence type="ECO:0000313" key="10">
    <source>
        <dbReference type="EMBL" id="TSA82116.1"/>
    </source>
</evidence>
<accession>A0A553UPH3</accession>
<dbReference type="EMBL" id="VKGC01000016">
    <property type="protein sequence ID" value="TSA82116.1"/>
    <property type="molecule type" value="Genomic_DNA"/>
</dbReference>
<dbReference type="GO" id="GO:0000287">
    <property type="term" value="F:magnesium ion binding"/>
    <property type="evidence" value="ECO:0007669"/>
    <property type="project" value="UniProtKB-UniRule"/>
</dbReference>
<proteinExistence type="inferred from homology"/>
<dbReference type="InterPro" id="IPR004568">
    <property type="entry name" value="Ppantetheine-prot_Trfase_dom"/>
</dbReference>
<comment type="catalytic activity">
    <reaction evidence="8">
        <text>apo-[ACP] + CoA = holo-[ACP] + adenosine 3',5'-bisphosphate + H(+)</text>
        <dbReference type="Rhea" id="RHEA:12068"/>
        <dbReference type="Rhea" id="RHEA-COMP:9685"/>
        <dbReference type="Rhea" id="RHEA-COMP:9690"/>
        <dbReference type="ChEBI" id="CHEBI:15378"/>
        <dbReference type="ChEBI" id="CHEBI:29999"/>
        <dbReference type="ChEBI" id="CHEBI:57287"/>
        <dbReference type="ChEBI" id="CHEBI:58343"/>
        <dbReference type="ChEBI" id="CHEBI:64479"/>
        <dbReference type="EC" id="2.7.8.7"/>
    </reaction>
</comment>
<dbReference type="HAMAP" id="MF_00101">
    <property type="entry name" value="AcpS"/>
    <property type="match status" value="1"/>
</dbReference>
<keyword evidence="8" id="KW-0963">Cytoplasm</keyword>
<feature type="binding site" evidence="8">
    <location>
        <position position="5"/>
    </location>
    <ligand>
        <name>Mg(2+)</name>
        <dbReference type="ChEBI" id="CHEBI:18420"/>
    </ligand>
</feature>
<keyword evidence="1 8" id="KW-0444">Lipid biosynthesis</keyword>
<evidence type="ECO:0000256" key="2">
    <source>
        <dbReference type="ARBA" id="ARBA00022679"/>
    </source>
</evidence>
<keyword evidence="6 8" id="KW-0443">Lipid metabolism</keyword>
<name>A0A553UPH3_9HELI</name>
<comment type="subcellular location">
    <subcellularLocation>
        <location evidence="8">Cytoplasm</location>
    </subcellularLocation>
</comment>
<dbReference type="InterPro" id="IPR002582">
    <property type="entry name" value="ACPS"/>
</dbReference>
<dbReference type="Gene3D" id="3.90.470.20">
    <property type="entry name" value="4'-phosphopantetheinyl transferase domain"/>
    <property type="match status" value="1"/>
</dbReference>
<dbReference type="GO" id="GO:0006633">
    <property type="term" value="P:fatty acid biosynthetic process"/>
    <property type="evidence" value="ECO:0007669"/>
    <property type="project" value="UniProtKB-UniRule"/>
</dbReference>
<evidence type="ECO:0000313" key="11">
    <source>
        <dbReference type="Proteomes" id="UP000319322"/>
    </source>
</evidence>
<protein>
    <recommendedName>
        <fullName evidence="8">Holo-[acyl-carrier-protein] synthase</fullName>
        <shortName evidence="8">Holo-ACP synthase</shortName>
        <ecNumber evidence="8">2.7.8.7</ecNumber>
    </recommendedName>
    <alternativeName>
        <fullName evidence="8">4'-phosphopantetheinyl transferase AcpS</fullName>
    </alternativeName>
</protein>
<evidence type="ECO:0000256" key="6">
    <source>
        <dbReference type="ARBA" id="ARBA00023098"/>
    </source>
</evidence>
<evidence type="ECO:0000259" key="9">
    <source>
        <dbReference type="Pfam" id="PF01648"/>
    </source>
</evidence>